<dbReference type="Pfam" id="PF00082">
    <property type="entry name" value="Peptidase_S8"/>
    <property type="match status" value="1"/>
</dbReference>
<evidence type="ECO:0000256" key="7">
    <source>
        <dbReference type="SAM" id="SignalP"/>
    </source>
</evidence>
<dbReference type="GO" id="GO:0006508">
    <property type="term" value="P:proteolysis"/>
    <property type="evidence" value="ECO:0007669"/>
    <property type="project" value="UniProtKB-KW"/>
</dbReference>
<feature type="active site" description="Charge relay system" evidence="5">
    <location>
        <position position="161"/>
    </location>
</feature>
<keyword evidence="3 5" id="KW-0378">Hydrolase</keyword>
<dbReference type="Proteomes" id="UP000264006">
    <property type="component" value="Chromosome"/>
</dbReference>
<dbReference type="RefSeq" id="WP_114591401.1">
    <property type="nucleotide sequence ID" value="NZ_CP031165.1"/>
</dbReference>
<dbReference type="Gene3D" id="3.40.50.200">
    <property type="entry name" value="Peptidase S8/S53 domain"/>
    <property type="match status" value="1"/>
</dbReference>
<evidence type="ECO:0000256" key="2">
    <source>
        <dbReference type="ARBA" id="ARBA00022670"/>
    </source>
</evidence>
<sequence length="1062" mass="105475">MTRTTTALAWVLLAALVVPGQALAQDRPAADGVEGIIVVLDGSVDGIDEVVASADGDIDVIARDTLSVEVDDPTRAIGDLTGVDGIDLVEPDWPVRLAALPAPDDPRFGDQWGLANTGQAGGTAGVDVGALEAWDLLATGVVVPDGSAGPLGNDVVVAVSDSGIDASHPDLVDRMWRSSGQLAGCPDGSVGYDWIDDGCAAPSSNGDGEGHGTHVAGIVAATMGNAVGTAGLAPHARLLDLRFLDAAGNGTTSDAIAAINVAIDLVEAGVDLRVFNASWSGNGYSSSLAQAIAEAEAAGILLVAAAGNEGADNDTTPTYPCGYAAANVICVGATDRNDNVSSFSNHGTISVDLGAPGSAIHSTARGGGTTVMNGTSMAAPLVAATGALLAGCGVDLADIRTAILGGVEPVAGQTDAWATGGRLDLAESVRLAGCDGSRIAAPGAPGPNFVGGTGDVVTWQPGGADRFAVERTAVGGSTWTTVADGLTEATADLSALPEGRLALRVRGTLEATGATALSPVATPVVIDRTAPLAPRIDFDRAGVLLDGTTWYPAGTSMHVEATDRLAPDTSAGSGVEPHDVLLDTHGPVGEVQVADRAGNVSPPTDPGAAVDAAAPVVEIVGCPTDAVEQDAAVSVTVTASDIGSGLDLDPSGTRPLSTDTPGPHELVVEARDHVGSSTTASCSWTVSSADGTPPTDPPPPPPGPAPPPPSGGGAPPAPALSEEPTEEPEEPAAAPPTEPTSPDSVERVDDPSPLAAATSISRLRFADADATRAAADGRPAQHAVLVRDDAFADALAGASLSGDGPLLLTDGTTLSTETAEELRRVLPAGATVYLLGGVGALSAEVEDRVTALGYLPVRLAGATRVETSIAVADELLRLGSSPARVMLARADGPADNPTAAWADAVSGGAHGARTGTPVLLTPSATPHPAVMDWLADHGAAPVLLGGTAALSDAHDELAGATRVEGPDRASTAIAVGERLWGVASPFAAVTVIGGWDVDGWARGLAAAGLAADNDAPLVLVGDDVLPASTAAATRCATLFLVGGTDTISAGVEASMREACPTQ</sequence>
<dbReference type="PROSITE" id="PS00138">
    <property type="entry name" value="SUBTILASE_SER"/>
    <property type="match status" value="1"/>
</dbReference>
<dbReference type="GO" id="GO:0004252">
    <property type="term" value="F:serine-type endopeptidase activity"/>
    <property type="evidence" value="ECO:0007669"/>
    <property type="project" value="UniProtKB-UniRule"/>
</dbReference>
<dbReference type="InterPro" id="IPR007253">
    <property type="entry name" value="Cell_wall-bd_2"/>
</dbReference>
<evidence type="ECO:0000256" key="3">
    <source>
        <dbReference type="ARBA" id="ARBA00022801"/>
    </source>
</evidence>
<evidence type="ECO:0000256" key="1">
    <source>
        <dbReference type="ARBA" id="ARBA00011073"/>
    </source>
</evidence>
<feature type="chain" id="PRO_5016823806" evidence="7">
    <location>
        <begin position="25"/>
        <end position="1062"/>
    </location>
</feature>
<dbReference type="InterPro" id="IPR000209">
    <property type="entry name" value="Peptidase_S8/S53_dom"/>
</dbReference>
<evidence type="ECO:0000259" key="8">
    <source>
        <dbReference type="Pfam" id="PF00082"/>
    </source>
</evidence>
<feature type="compositionally biased region" description="Polar residues" evidence="6">
    <location>
        <begin position="675"/>
        <end position="686"/>
    </location>
</feature>
<feature type="signal peptide" evidence="7">
    <location>
        <begin position="1"/>
        <end position="24"/>
    </location>
</feature>
<protein>
    <submittedName>
        <fullName evidence="9">Peptidase S8 and S53, subtilisin, kexin, sedolisin</fullName>
    </submittedName>
</protein>
<keyword evidence="10" id="KW-1185">Reference proteome</keyword>
<feature type="domain" description="Peptidase S8/S53" evidence="8">
    <location>
        <begin position="152"/>
        <end position="389"/>
    </location>
</feature>
<feature type="active site" description="Charge relay system" evidence="5">
    <location>
        <position position="376"/>
    </location>
</feature>
<gene>
    <name evidence="9" type="ORF">DVS28_a2124</name>
</gene>
<dbReference type="PANTHER" id="PTHR43806">
    <property type="entry name" value="PEPTIDASE S8"/>
    <property type="match status" value="1"/>
</dbReference>
<accession>A0A346XX60</accession>
<feature type="active site" description="Charge relay system" evidence="5">
    <location>
        <position position="211"/>
    </location>
</feature>
<dbReference type="KEGG" id="euz:DVS28_a2124"/>
<organism evidence="9 10">
    <name type="scientific">Euzebya pacifica</name>
    <dbReference type="NCBI Taxonomy" id="1608957"/>
    <lineage>
        <taxon>Bacteria</taxon>
        <taxon>Bacillati</taxon>
        <taxon>Actinomycetota</taxon>
        <taxon>Nitriliruptoria</taxon>
        <taxon>Euzebyales</taxon>
    </lineage>
</organism>
<dbReference type="InterPro" id="IPR036852">
    <property type="entry name" value="Peptidase_S8/S53_dom_sf"/>
</dbReference>
<dbReference type="PROSITE" id="PS51892">
    <property type="entry name" value="SUBTILASE"/>
    <property type="match status" value="1"/>
</dbReference>
<comment type="similarity">
    <text evidence="1 5">Belongs to the peptidase S8 family.</text>
</comment>
<dbReference type="InterPro" id="IPR022398">
    <property type="entry name" value="Peptidase_S8_His-AS"/>
</dbReference>
<dbReference type="AlphaFoldDB" id="A0A346XX60"/>
<keyword evidence="4 5" id="KW-0720">Serine protease</keyword>
<name>A0A346XX60_9ACTN</name>
<feature type="region of interest" description="Disordered" evidence="6">
    <location>
        <begin position="641"/>
        <end position="751"/>
    </location>
</feature>
<dbReference type="Pfam" id="PF04122">
    <property type="entry name" value="CW_binding_2"/>
    <property type="match status" value="3"/>
</dbReference>
<dbReference type="PROSITE" id="PS00137">
    <property type="entry name" value="SUBTILASE_HIS"/>
    <property type="match status" value="1"/>
</dbReference>
<dbReference type="EMBL" id="CP031165">
    <property type="protein sequence ID" value="AXV06807.1"/>
    <property type="molecule type" value="Genomic_DNA"/>
</dbReference>
<proteinExistence type="inferred from homology"/>
<dbReference type="InterPro" id="IPR050131">
    <property type="entry name" value="Peptidase_S8_subtilisin-like"/>
</dbReference>
<dbReference type="PANTHER" id="PTHR43806:SF11">
    <property type="entry name" value="CEREVISIN-RELATED"/>
    <property type="match status" value="1"/>
</dbReference>
<evidence type="ECO:0000256" key="6">
    <source>
        <dbReference type="SAM" id="MobiDB-lite"/>
    </source>
</evidence>
<reference evidence="9 10" key="1">
    <citation type="submission" date="2018-09" db="EMBL/GenBank/DDBJ databases">
        <title>Complete genome sequence of Euzebya sp. DY32-46 isolated from seawater of Pacific Ocean.</title>
        <authorList>
            <person name="Xu L."/>
            <person name="Wu Y.-H."/>
            <person name="Xu X.-W."/>
        </authorList>
    </citation>
    <scope>NUCLEOTIDE SEQUENCE [LARGE SCALE GENOMIC DNA]</scope>
    <source>
        <strain evidence="9 10">DY32-46</strain>
    </source>
</reference>
<dbReference type="PRINTS" id="PR00723">
    <property type="entry name" value="SUBTILISIN"/>
</dbReference>
<dbReference type="InterPro" id="IPR015500">
    <property type="entry name" value="Peptidase_S8_subtilisin-rel"/>
</dbReference>
<dbReference type="OrthoDB" id="9758772at2"/>
<keyword evidence="2 5" id="KW-0645">Protease</keyword>
<feature type="compositionally biased region" description="Pro residues" evidence="6">
    <location>
        <begin position="694"/>
        <end position="718"/>
    </location>
</feature>
<dbReference type="SUPFAM" id="SSF52743">
    <property type="entry name" value="Subtilisin-like"/>
    <property type="match status" value="1"/>
</dbReference>
<evidence type="ECO:0000313" key="9">
    <source>
        <dbReference type="EMBL" id="AXV06807.1"/>
    </source>
</evidence>
<keyword evidence="7" id="KW-0732">Signal</keyword>
<evidence type="ECO:0000313" key="10">
    <source>
        <dbReference type="Proteomes" id="UP000264006"/>
    </source>
</evidence>
<evidence type="ECO:0000256" key="4">
    <source>
        <dbReference type="ARBA" id="ARBA00022825"/>
    </source>
</evidence>
<evidence type="ECO:0000256" key="5">
    <source>
        <dbReference type="PROSITE-ProRule" id="PRU01240"/>
    </source>
</evidence>
<dbReference type="InterPro" id="IPR023828">
    <property type="entry name" value="Peptidase_S8_Ser-AS"/>
</dbReference>